<dbReference type="EMBL" id="JAVHJL010000004">
    <property type="protein sequence ID" value="KAK6504838.1"/>
    <property type="molecule type" value="Genomic_DNA"/>
</dbReference>
<keyword evidence="2" id="KW-0732">Signal</keyword>
<accession>A0AAV9WBJ2</accession>
<feature type="signal peptide" evidence="2">
    <location>
        <begin position="1"/>
        <end position="26"/>
    </location>
</feature>
<comment type="caution">
    <text evidence="3">The sequence shown here is derived from an EMBL/GenBank/DDBJ whole genome shotgun (WGS) entry which is preliminary data.</text>
</comment>
<protein>
    <submittedName>
        <fullName evidence="3">Uncharacterized protein</fullName>
    </submittedName>
</protein>
<feature type="chain" id="PRO_5043407176" evidence="2">
    <location>
        <begin position="27"/>
        <end position="1737"/>
    </location>
</feature>
<name>A0AAV9WBJ2_9PEZI</name>
<evidence type="ECO:0000256" key="1">
    <source>
        <dbReference type="SAM" id="MobiDB-lite"/>
    </source>
</evidence>
<sequence>MSGPSRASYLILVFLFQLFLLAAVWGFPGNLNLHRLERIQDTDTLNQKETSALGPVQTTFPHFPKFPKARVDRIPFSPRAVQQDHRLSVELEPFRSLDKRAGGNDKRPPDSDSDRENPPAKQPKNQHNAPSQLYADSVKRGIFSTQYFAFYSLGILGGWGLEQSVLPGDIKKVAIKSRNPKEVFDCLKDDVLLFLALLGKDEDVIRYPEEKCRPSDFTLPRISPEDSNPYLLKVDISLQNGYIGVDFGQMGAQSSNYFARRYLYAAGNIPIILYEGYNFWSSYSVINHPTPPQPLRHVSLFNIRNPDTIKIVAEALSRTNTDKNYMHIGSPAGIDTPEAETWNAVKDTHEIQACASMLRFHIAEFNYANIKNIFVLLKSDENQKDNSVSVILELEGLSGQPQRIKPGSAGDVSHVTQGLGDGVLGMVLKPTYDRVIKNGLKLEKELENAEKTARSMIQSGSGFGPLEHSSPFPENYAIGNSWAWGGSQVYPFKGLLETLTWQERSMTALEMVLDKMEDLELVFITKPIVVDEKSYRVVNLNEISGTRKSPITNLRLTTGSSAKNQHFSFRWPWETSVYQKYNLEDLLYHCWRIGSNNHREPSSVLDESKKLKSFKSIPLVPLKYITIWGVEEPITLIVLRLIYISRAGSGDRLREKLSLTFPEPGGNIDSYEKENWNAVVGTPAILPIAKMCQTYIVGLRACNIDAIHVSFHRPLSAPESGYKWTSNSVSVVVELKTSIEEKHLKIGSGQGTIRTDEDGDYEVDEDVNMAEGGSDPSRGSNLELPLGTFKSYSESTELGLSYAASEAIVENPLLSTLKERVQYVPSDNPSYTQIQASQTLPADKSYKILYNVAMSSQEQHLVLNDDISTGDADFAPAALDQSADEQFRMDIGKVLSTIWLSHKGWSQISRITFQTVDPGTLLTSEAAPDEANPIVSWENDGSQIWEENMNSFYYTLEGNAVGYLISKGVEFLPNPQIKAIHFGIHLDDPTKFFIYVDFIFDCSQTTHARRADCFGDRNPDALAISDDELACPRMFEPKSLLDEAFWNGVNIGAKMDTNYYTYAGHYVGPSYSYSGGKDRDHLSRYEFGSNEDNIDMSQSNTIIGYVKGSLEKQKKVWGTSLVNYMNTRVLQESYLSRSLHEKGDDKIRYIFATSPPFVGNLVLVSMDLLEEEGRADVDIVRHLSNAMYAEWTHRMLHVSRSIYPYVAVRLGHIGLTFFTVLQVLPRSALLLERIYQIYTDLFEEGTIILPRPSYDAKIVLSYAGHSYKGNVAVAKRLDRLWYCLLGLAEASALASMITDFEEQRDRTKSELKGITKIVIRRTGSPDGPGKFQLMFMIARFANFQKREMHNYKQKDVRSSYTALTYDFLNVAEAYSASLSERKLRLTCAKGLFATMLGSSLRGYTDEQINKELFYSQASAIEPAPEDPDILKLSDIRAVFYTVLRGKPDTKGSVKLSVPNMEIPPNSALEPRLFKISVRSRGENIPYDLIAGISTRSSYGFVTITEGVIILSIPTHLSLVYGSSAFRRQVEILSEALFIAWEKIRRLSISLEYIVIEPSKDIVDILRIALKPWSAADVGFESKTWGPRFFLVTFRPPTANGQYAALMPFSLVRGNIFKFVWEMFLSSLEGMAVAKMLLRFPKATTIEPKNPDDRIARIIRSIMIDLGSEESQPRIILRLGDGTLTVESKTDLEEQMKAPNRGGKGGGGEDGDKEGEDGEGEDGEGGDGEGEDGEGEGE</sequence>
<evidence type="ECO:0000313" key="4">
    <source>
        <dbReference type="Proteomes" id="UP001370758"/>
    </source>
</evidence>
<feature type="region of interest" description="Disordered" evidence="1">
    <location>
        <begin position="98"/>
        <end position="131"/>
    </location>
</feature>
<evidence type="ECO:0000256" key="2">
    <source>
        <dbReference type="SAM" id="SignalP"/>
    </source>
</evidence>
<proteinExistence type="predicted"/>
<evidence type="ECO:0000313" key="3">
    <source>
        <dbReference type="EMBL" id="KAK6504838.1"/>
    </source>
</evidence>
<organism evidence="3 4">
    <name type="scientific">Arthrobotrys musiformis</name>
    <dbReference type="NCBI Taxonomy" id="47236"/>
    <lineage>
        <taxon>Eukaryota</taxon>
        <taxon>Fungi</taxon>
        <taxon>Dikarya</taxon>
        <taxon>Ascomycota</taxon>
        <taxon>Pezizomycotina</taxon>
        <taxon>Orbiliomycetes</taxon>
        <taxon>Orbiliales</taxon>
        <taxon>Orbiliaceae</taxon>
        <taxon>Arthrobotrys</taxon>
    </lineage>
</organism>
<keyword evidence="4" id="KW-1185">Reference proteome</keyword>
<feature type="compositionally biased region" description="Acidic residues" evidence="1">
    <location>
        <begin position="1708"/>
        <end position="1737"/>
    </location>
</feature>
<feature type="region of interest" description="Disordered" evidence="1">
    <location>
        <begin position="1686"/>
        <end position="1737"/>
    </location>
</feature>
<gene>
    <name evidence="3" type="ORF">TWF481_006774</name>
</gene>
<dbReference type="Proteomes" id="UP001370758">
    <property type="component" value="Unassembled WGS sequence"/>
</dbReference>
<reference evidence="3 4" key="1">
    <citation type="submission" date="2023-08" db="EMBL/GenBank/DDBJ databases">
        <authorList>
            <person name="Palmer J.M."/>
        </authorList>
    </citation>
    <scope>NUCLEOTIDE SEQUENCE [LARGE SCALE GENOMIC DNA]</scope>
    <source>
        <strain evidence="3 4">TWF481</strain>
    </source>
</reference>
<feature type="compositionally biased region" description="Basic and acidic residues" evidence="1">
    <location>
        <begin position="98"/>
        <end position="118"/>
    </location>
</feature>